<organism evidence="1 2">
    <name type="scientific">Acetobacter malorum</name>
    <dbReference type="NCBI Taxonomy" id="178901"/>
    <lineage>
        <taxon>Bacteria</taxon>
        <taxon>Pseudomonadati</taxon>
        <taxon>Pseudomonadota</taxon>
        <taxon>Alphaproteobacteria</taxon>
        <taxon>Acetobacterales</taxon>
        <taxon>Acetobacteraceae</taxon>
        <taxon>Acetobacter</taxon>
    </lineage>
</organism>
<accession>A0A149S322</accession>
<evidence type="ECO:0000313" key="2">
    <source>
        <dbReference type="Proteomes" id="UP000075526"/>
    </source>
</evidence>
<reference evidence="1 2" key="1">
    <citation type="submission" date="2015-06" db="EMBL/GenBank/DDBJ databases">
        <title>Improved classification and identification of acetic acid bacteria using matrix-assisted laser desorption/ionization time-of-flight mass spectrometry; Gluconobacter nephelii and Gluconobacter uchimurae are later heterotypic synonyms of Gluconobacter japonicus and Gluconobacter oxydans, respectively.</title>
        <authorList>
            <person name="Li L."/>
            <person name="Cleenwerck I."/>
            <person name="De Vuyst L."/>
            <person name="Vandamme P."/>
        </authorList>
    </citation>
    <scope>NUCLEOTIDE SEQUENCE [LARGE SCALE GENOMIC DNA]</scope>
    <source>
        <strain evidence="1 2">LMG 1552</strain>
    </source>
</reference>
<gene>
    <name evidence="1" type="ORF">AD933_01015</name>
</gene>
<comment type="caution">
    <text evidence="1">The sequence shown here is derived from an EMBL/GenBank/DDBJ whole genome shotgun (WGS) entry which is preliminary data.</text>
</comment>
<dbReference type="PATRIC" id="fig|178901.13.peg.709"/>
<evidence type="ECO:0000313" key="1">
    <source>
        <dbReference type="EMBL" id="KXV21106.1"/>
    </source>
</evidence>
<dbReference type="EMBL" id="LHZF01000092">
    <property type="protein sequence ID" value="KXV21106.1"/>
    <property type="molecule type" value="Genomic_DNA"/>
</dbReference>
<sequence length="104" mass="12071">MMQQSALSKLSVRWGVIWEIDGVVSTQRVASFRVDSEERFCEFVFLLLAKKNSESVRFVALLDSNFQVLLDASQFEKWVSLQSDFSLSEVLLKRLFEEETSKKK</sequence>
<dbReference type="AlphaFoldDB" id="A0A149S322"/>
<dbReference type="Proteomes" id="UP000075526">
    <property type="component" value="Unassembled WGS sequence"/>
</dbReference>
<protein>
    <submittedName>
        <fullName evidence="1">Uncharacterized protein</fullName>
    </submittedName>
</protein>
<dbReference type="RefSeq" id="WP_061507299.1">
    <property type="nucleotide sequence ID" value="NZ_LHZF01000092.1"/>
</dbReference>
<name>A0A149S322_9PROT</name>
<proteinExistence type="predicted"/>